<keyword evidence="1" id="KW-0732">Signal</keyword>
<sequence>MPGSDLSAITMIYHKFNLLALPLLALASGPAAHTIGQLSDGTWLENIAIRPNGNLLVTQSYPEVNLYIISHPSKNRSRLEKLVHLPTVQSLHGIAQVSVSSGQETYIVIGGNQTGLSDPIKGEFSAWGVSFDRTPHGEHVKARKISEMSEQSVFLNGVASAAYQSIKPSLGDGLV</sequence>
<evidence type="ECO:0000256" key="1">
    <source>
        <dbReference type="SAM" id="SignalP"/>
    </source>
</evidence>
<dbReference type="GeneID" id="85472535"/>
<feature type="chain" id="PRO_5042607295" evidence="1">
    <location>
        <begin position="28"/>
        <end position="175"/>
    </location>
</feature>
<dbReference type="Gene3D" id="2.120.10.30">
    <property type="entry name" value="TolB, C-terminal domain"/>
    <property type="match status" value="1"/>
</dbReference>
<dbReference type="RefSeq" id="XP_060447379.1">
    <property type="nucleotide sequence ID" value="XM_060587673.1"/>
</dbReference>
<keyword evidence="3" id="KW-1185">Reference proteome</keyword>
<evidence type="ECO:0000313" key="3">
    <source>
        <dbReference type="Proteomes" id="UP001243989"/>
    </source>
</evidence>
<comment type="caution">
    <text evidence="2">The sequence shown here is derived from an EMBL/GenBank/DDBJ whole genome shotgun (WGS) entry which is preliminary data.</text>
</comment>
<dbReference type="Proteomes" id="UP001243989">
    <property type="component" value="Unassembled WGS sequence"/>
</dbReference>
<proteinExistence type="predicted"/>
<dbReference type="InterPro" id="IPR052998">
    <property type="entry name" value="Hetero-Diels-Alderase-like"/>
</dbReference>
<dbReference type="AlphaFoldDB" id="A0AAI9ZV44"/>
<feature type="signal peptide" evidence="1">
    <location>
        <begin position="1"/>
        <end position="27"/>
    </location>
</feature>
<dbReference type="PANTHER" id="PTHR42060">
    <property type="entry name" value="NHL REPEAT-CONTAINING PROTEIN-RELATED"/>
    <property type="match status" value="1"/>
</dbReference>
<protein>
    <submittedName>
        <fullName evidence="2">Uncharacterized protein</fullName>
    </submittedName>
</protein>
<organism evidence="2 3">
    <name type="scientific">Colletotrichum phormii</name>
    <dbReference type="NCBI Taxonomy" id="359342"/>
    <lineage>
        <taxon>Eukaryota</taxon>
        <taxon>Fungi</taxon>
        <taxon>Dikarya</taxon>
        <taxon>Ascomycota</taxon>
        <taxon>Pezizomycotina</taxon>
        <taxon>Sordariomycetes</taxon>
        <taxon>Hypocreomycetidae</taxon>
        <taxon>Glomerellales</taxon>
        <taxon>Glomerellaceae</taxon>
        <taxon>Colletotrichum</taxon>
        <taxon>Colletotrichum acutatum species complex</taxon>
    </lineage>
</organism>
<dbReference type="PANTHER" id="PTHR42060:SF1">
    <property type="entry name" value="NHL REPEAT-CONTAINING PROTEIN"/>
    <property type="match status" value="1"/>
</dbReference>
<gene>
    <name evidence="2" type="ORF">BDP81DRAFT_392202</name>
</gene>
<dbReference type="InterPro" id="IPR011042">
    <property type="entry name" value="6-blade_b-propeller_TolB-like"/>
</dbReference>
<dbReference type="EMBL" id="JAHMHQ010000006">
    <property type="protein sequence ID" value="KAK1638772.1"/>
    <property type="molecule type" value="Genomic_DNA"/>
</dbReference>
<reference evidence="2" key="1">
    <citation type="submission" date="2021-06" db="EMBL/GenBank/DDBJ databases">
        <title>Comparative genomics, transcriptomics and evolutionary studies reveal genomic signatures of adaptation to plant cell wall in hemibiotrophic fungi.</title>
        <authorList>
            <consortium name="DOE Joint Genome Institute"/>
            <person name="Baroncelli R."/>
            <person name="Diaz J.F."/>
            <person name="Benocci T."/>
            <person name="Peng M."/>
            <person name="Battaglia E."/>
            <person name="Haridas S."/>
            <person name="Andreopoulos W."/>
            <person name="Labutti K."/>
            <person name="Pangilinan J."/>
            <person name="Floch G.L."/>
            <person name="Makela M.R."/>
            <person name="Henrissat B."/>
            <person name="Grigoriev I.V."/>
            <person name="Crouch J.A."/>
            <person name="De Vries R.P."/>
            <person name="Sukno S.A."/>
            <person name="Thon M.R."/>
        </authorList>
    </citation>
    <scope>NUCLEOTIDE SEQUENCE</scope>
    <source>
        <strain evidence="2">CBS 102054</strain>
    </source>
</reference>
<accession>A0AAI9ZV44</accession>
<name>A0AAI9ZV44_9PEZI</name>
<evidence type="ECO:0000313" key="2">
    <source>
        <dbReference type="EMBL" id="KAK1638772.1"/>
    </source>
</evidence>